<feature type="transmembrane region" description="Helical" evidence="1">
    <location>
        <begin position="393"/>
        <end position="412"/>
    </location>
</feature>
<dbReference type="OrthoDB" id="1814621at2"/>
<feature type="transmembrane region" description="Helical" evidence="1">
    <location>
        <begin position="9"/>
        <end position="30"/>
    </location>
</feature>
<evidence type="ECO:0000259" key="3">
    <source>
        <dbReference type="Pfam" id="PF22895"/>
    </source>
</evidence>
<reference evidence="5 6" key="1">
    <citation type="submission" date="2019-10" db="EMBL/GenBank/DDBJ databases">
        <title>Glaciimonas soli sp. nov., a psychrophilic bacterium isolated from the forest soil of a high elevation mountain in Taiwan.</title>
        <authorList>
            <person name="Wang L.-T."/>
            <person name="Shieh W.Y."/>
        </authorList>
    </citation>
    <scope>NUCLEOTIDE SEQUENCE [LARGE SCALE GENOMIC DNA]</scope>
    <source>
        <strain evidence="5 6">GS1</strain>
    </source>
</reference>
<dbReference type="RefSeq" id="WP_153236058.1">
    <property type="nucleotide sequence ID" value="NZ_WINI01000009.1"/>
</dbReference>
<dbReference type="AlphaFoldDB" id="A0A843YRQ1"/>
<sequence>MTIKKIPPVIWAALIGIAAFLFYTGGGTILRPTYTEWLMRGDFGQHFLGWNFFRHTPMLQFPLGANGQYGETLGSSIVFTDSTPLFAFIFKPIAALLPEPFQYIGIWLALTVMLQGVFAYKLLSLFSTDRLTVLLATAFFVIAPPFWWRIYLESDALSAHWLILAALYLYFNEQFRQRGWLVLLCVASLTHAYLLAMVLAIWAANLLQRALKKQLSFLTIAIHGLVAAVMLALVMWATGYFMLHDGLSTPVGSYFRMSLLGLFDPASWWSTILPDQQKSGGEYEGQSYLGSGILALLIILVPILFFSSKRRATLTWRWWTLLPLLAIAVILTLQALTTYIGWGEHNIFVYSVPPVVQRYFGVFRVAGRMFWPVFYLIYVGIFCLAFKLVGRKWLACLLAALLLFQLIDGNNATQYLRKSLRDYQWQSPLQSAFWKQLPATYRRIAVVMPSSYSYDYFPVALFASEHGMSINHGYFARMDTNKLQLLQRQTSATIFTGNYDPHTLYVFYKDPLSVALWEQAKLTAGAGDFFAVFDDYRVLVPGWKNCNECQHLNIKAAPAPHVPPPEYVLGTTIDFRSGGNGAPYLAGGWYDQEDWGRWSITNLAGIQLSIPAQISADLTLEINGHSYVTAQYPQQTVQVSANGQSIGELRYTHTANQSVQSLRIPAALIAKNHDELLLVFTVATPISPLQARESKDMRTLGLGIVSMTIH</sequence>
<feature type="transmembrane region" description="Helical" evidence="1">
    <location>
        <begin position="215"/>
        <end position="242"/>
    </location>
</feature>
<evidence type="ECO:0000259" key="2">
    <source>
        <dbReference type="Pfam" id="PF19830"/>
    </source>
</evidence>
<feature type="transmembrane region" description="Helical" evidence="1">
    <location>
        <begin position="318"/>
        <end position="342"/>
    </location>
</feature>
<feature type="transmembrane region" description="Helical" evidence="1">
    <location>
        <begin position="369"/>
        <end position="386"/>
    </location>
</feature>
<feature type="transmembrane region" description="Helical" evidence="1">
    <location>
        <begin position="285"/>
        <end position="306"/>
    </location>
</feature>
<keyword evidence="1" id="KW-1133">Transmembrane helix</keyword>
<evidence type="ECO:0000313" key="6">
    <source>
        <dbReference type="Proteomes" id="UP000451565"/>
    </source>
</evidence>
<dbReference type="Pfam" id="PF19830">
    <property type="entry name" value="DUF6311"/>
    <property type="match status" value="1"/>
</dbReference>
<feature type="domain" description="DUF7024" evidence="3">
    <location>
        <begin position="591"/>
        <end position="709"/>
    </location>
</feature>
<gene>
    <name evidence="5" type="ORF">GEV47_17265</name>
</gene>
<accession>A0A843YRQ1</accession>
<feature type="domain" description="DUF6311" evidence="4">
    <location>
        <begin position="433"/>
        <end position="541"/>
    </location>
</feature>
<name>A0A843YRQ1_9BURK</name>
<organism evidence="5 6">
    <name type="scientific">Glaciimonas soli</name>
    <dbReference type="NCBI Taxonomy" id="2590999"/>
    <lineage>
        <taxon>Bacteria</taxon>
        <taxon>Pseudomonadati</taxon>
        <taxon>Pseudomonadota</taxon>
        <taxon>Betaproteobacteria</taxon>
        <taxon>Burkholderiales</taxon>
        <taxon>Oxalobacteraceae</taxon>
        <taxon>Glaciimonas</taxon>
    </lineage>
</organism>
<proteinExistence type="predicted"/>
<dbReference type="InterPro" id="IPR046278">
    <property type="entry name" value="DUF6311"/>
</dbReference>
<dbReference type="Pfam" id="PF22895">
    <property type="entry name" value="DUF7024"/>
    <property type="match status" value="1"/>
</dbReference>
<protein>
    <recommendedName>
        <fullName evidence="7">Membrane protein 6-pyruvoyl-tetrahydropterin synthase-related domain-containing protein</fullName>
    </recommendedName>
</protein>
<feature type="transmembrane region" description="Helical" evidence="1">
    <location>
        <begin position="179"/>
        <end position="203"/>
    </location>
</feature>
<keyword evidence="1" id="KW-0472">Membrane</keyword>
<dbReference type="InterPro" id="IPR058671">
    <property type="entry name" value="DUF6311_C"/>
</dbReference>
<dbReference type="Pfam" id="PF25853">
    <property type="entry name" value="DUF6311_C"/>
    <property type="match status" value="1"/>
</dbReference>
<feature type="domain" description="DUF6311" evidence="2">
    <location>
        <begin position="13"/>
        <end position="408"/>
    </location>
</feature>
<dbReference type="Proteomes" id="UP000451565">
    <property type="component" value="Unassembled WGS sequence"/>
</dbReference>
<evidence type="ECO:0000256" key="1">
    <source>
        <dbReference type="SAM" id="Phobius"/>
    </source>
</evidence>
<feature type="transmembrane region" description="Helical" evidence="1">
    <location>
        <begin position="101"/>
        <end position="120"/>
    </location>
</feature>
<feature type="transmembrane region" description="Helical" evidence="1">
    <location>
        <begin position="132"/>
        <end position="150"/>
    </location>
</feature>
<dbReference type="EMBL" id="WINI01000009">
    <property type="protein sequence ID" value="MQR02429.1"/>
    <property type="molecule type" value="Genomic_DNA"/>
</dbReference>
<dbReference type="InterPro" id="IPR054288">
    <property type="entry name" value="DUF7024"/>
</dbReference>
<evidence type="ECO:0008006" key="7">
    <source>
        <dbReference type="Google" id="ProtNLM"/>
    </source>
</evidence>
<comment type="caution">
    <text evidence="5">The sequence shown here is derived from an EMBL/GenBank/DDBJ whole genome shotgun (WGS) entry which is preliminary data.</text>
</comment>
<keyword evidence="6" id="KW-1185">Reference proteome</keyword>
<evidence type="ECO:0000259" key="4">
    <source>
        <dbReference type="Pfam" id="PF25853"/>
    </source>
</evidence>
<keyword evidence="1" id="KW-0812">Transmembrane</keyword>
<evidence type="ECO:0000313" key="5">
    <source>
        <dbReference type="EMBL" id="MQR02429.1"/>
    </source>
</evidence>